<protein>
    <submittedName>
        <fullName evidence="2">Uncharacterized protein</fullName>
    </submittedName>
</protein>
<organism evidence="2">
    <name type="scientific">hydrocarbon metagenome</name>
    <dbReference type="NCBI Taxonomy" id="938273"/>
    <lineage>
        <taxon>unclassified sequences</taxon>
        <taxon>metagenomes</taxon>
        <taxon>ecological metagenomes</taxon>
    </lineage>
</organism>
<gene>
    <name evidence="2" type="ORF">ASZ90_018002</name>
</gene>
<reference evidence="2" key="1">
    <citation type="journal article" date="2015" name="Proc. Natl. Acad. Sci. U.S.A.">
        <title>Networks of energetic and metabolic interactions define dynamics in microbial communities.</title>
        <authorList>
            <person name="Embree M."/>
            <person name="Liu J.K."/>
            <person name="Al-Bassam M.M."/>
            <person name="Zengler K."/>
        </authorList>
    </citation>
    <scope>NUCLEOTIDE SEQUENCE</scope>
</reference>
<keyword evidence="1" id="KW-0812">Transmembrane</keyword>
<sequence length="54" mass="6306">MNFGPWEIAFILLLLGILVLPLIVVLKMLSMEKRMTIIEEHMRSGNQNYDPDNF</sequence>
<name>A0A0W8E8E0_9ZZZZ</name>
<keyword evidence="1" id="KW-0472">Membrane</keyword>
<feature type="transmembrane region" description="Helical" evidence="1">
    <location>
        <begin position="6"/>
        <end position="26"/>
    </location>
</feature>
<evidence type="ECO:0000313" key="2">
    <source>
        <dbReference type="EMBL" id="KUG04641.1"/>
    </source>
</evidence>
<comment type="caution">
    <text evidence="2">The sequence shown here is derived from an EMBL/GenBank/DDBJ whole genome shotgun (WGS) entry which is preliminary data.</text>
</comment>
<keyword evidence="1" id="KW-1133">Transmembrane helix</keyword>
<dbReference type="AlphaFoldDB" id="A0A0W8E8E0"/>
<dbReference type="EMBL" id="LNQE01001844">
    <property type="protein sequence ID" value="KUG04641.1"/>
    <property type="molecule type" value="Genomic_DNA"/>
</dbReference>
<proteinExistence type="predicted"/>
<evidence type="ECO:0000256" key="1">
    <source>
        <dbReference type="SAM" id="Phobius"/>
    </source>
</evidence>
<accession>A0A0W8E8E0</accession>